<evidence type="ECO:0000313" key="5">
    <source>
        <dbReference type="Proteomes" id="UP000887567"/>
    </source>
</evidence>
<dbReference type="RefSeq" id="XP_020905592.1">
    <property type="nucleotide sequence ID" value="XM_021049933.2"/>
</dbReference>
<organism evidence="4 5">
    <name type="scientific">Exaiptasia diaphana</name>
    <name type="common">Tropical sea anemone</name>
    <name type="synonym">Aiptasia pulchella</name>
    <dbReference type="NCBI Taxonomy" id="2652724"/>
    <lineage>
        <taxon>Eukaryota</taxon>
        <taxon>Metazoa</taxon>
        <taxon>Cnidaria</taxon>
        <taxon>Anthozoa</taxon>
        <taxon>Hexacorallia</taxon>
        <taxon>Actiniaria</taxon>
        <taxon>Aiptasiidae</taxon>
        <taxon>Exaiptasia</taxon>
    </lineage>
</organism>
<dbReference type="GeneID" id="110243796"/>
<dbReference type="Pfam" id="PF13768">
    <property type="entry name" value="VWA_3"/>
    <property type="match status" value="1"/>
</dbReference>
<evidence type="ECO:0000259" key="2">
    <source>
        <dbReference type="PROSITE" id="PS50234"/>
    </source>
</evidence>
<feature type="domain" description="VIT" evidence="3">
    <location>
        <begin position="1"/>
        <end position="131"/>
    </location>
</feature>
<dbReference type="SMART" id="SM00609">
    <property type="entry name" value="VIT"/>
    <property type="match status" value="1"/>
</dbReference>
<protein>
    <recommendedName>
        <fullName evidence="6">von Willebrand factor A domain-containing protein 5A</fullName>
    </recommendedName>
</protein>
<evidence type="ECO:0000313" key="4">
    <source>
        <dbReference type="EnsemblMetazoa" id="XP_020905592.1"/>
    </source>
</evidence>
<dbReference type="Gene3D" id="3.40.50.410">
    <property type="entry name" value="von Willebrand factor, type A domain"/>
    <property type="match status" value="1"/>
</dbReference>
<dbReference type="PANTHER" id="PTHR45737">
    <property type="entry name" value="VON WILLEBRAND FACTOR A DOMAIN-CONTAINING PROTEIN 5A"/>
    <property type="match status" value="1"/>
</dbReference>
<dbReference type="OMA" id="MWPSATH"/>
<accession>A0A913XKD6</accession>
<evidence type="ECO:0000256" key="1">
    <source>
        <dbReference type="SAM" id="MobiDB-lite"/>
    </source>
</evidence>
<dbReference type="InterPro" id="IPR036465">
    <property type="entry name" value="vWFA_dom_sf"/>
</dbReference>
<dbReference type="SUPFAM" id="SSF53300">
    <property type="entry name" value="vWA-like"/>
    <property type="match status" value="1"/>
</dbReference>
<dbReference type="EnsemblMetazoa" id="XM_021049933.2">
    <property type="protein sequence ID" value="XP_020905592.1"/>
    <property type="gene ID" value="LOC110243796"/>
</dbReference>
<dbReference type="SMART" id="SM00327">
    <property type="entry name" value="VWA"/>
    <property type="match status" value="1"/>
</dbReference>
<dbReference type="PROSITE" id="PS51468">
    <property type="entry name" value="VIT"/>
    <property type="match status" value="1"/>
</dbReference>
<dbReference type="KEGG" id="epa:110243796"/>
<feature type="domain" description="VWFA" evidence="2">
    <location>
        <begin position="279"/>
        <end position="455"/>
    </location>
</feature>
<sequence>MASFGLINKANSSCIPIKSISISSKLHGFTAQVTAAMEFTNDGNNPVEVMYVFPLDEEASVCDFQATIDGRTIVAEIQDKQEARNTYDDAISSGFSAFHLEESDESSDVFQINVGNLPPRVTATIKLTFVTTLKVEREGRVVFMLPTVLNPRYSPSGSNVSSKMASLGSMSKLYSFYFEMNVHCASPIIKITSSHYQLTVDINPDDNRQATVRLDNNHRYDNDLEVHVLCQQPFQPHTLVENGVTKSTTGIPNPFLSKPVVMLNFFPEFDRNATLERGEFIFVVDQSGSMAGSKMKSARESLLLFLKSLPENCYFNVVGFGSSFNKLFDRSEFYNDSTLSHACGYGEVMEANLGGTEILDPLRDVFSQPVIKGYPRQIFLLTDGEVSNTQQVIELVRANSTNARCFTFGIGEGASSHLVKGVARAGLGTAEFVSARDRLQTKVMKTLKNAFQPAVKDVSLTWNLPKTWTAETVPVVNPTVFHGNQLVMFGLLSRKDVPSRTSITAIEGTVTLTGYIDDGQHLSLIRHVLKFSAVCGNPAESSLLLHRLCAKASILEQDDDGHVIQLSKSANIISRLTSFVGVDKHTGVVVSRPFQPQAVLPMNSGTMFGFYGNIGGGLPTVPGGVGFGGPTQPQSMNMAQRFSYGNTGGNLLGGPPRAPSSSSNMGKAPLLPGSTNYSPPRVPPRQSSSKLLGLKMMDKESSPSYRNTQTYLSLIALQTASGAWQPTDKLATVCGKTLSEIRKSCPPELYQNNKDILWATAVALAYLTATFPDQQDEWGIAADKAMKWLKTNLPRDSFENIMHLASRCIFKR</sequence>
<dbReference type="OrthoDB" id="5968829at2759"/>
<dbReference type="InterPro" id="IPR013694">
    <property type="entry name" value="VIT"/>
</dbReference>
<reference evidence="4" key="1">
    <citation type="submission" date="2022-11" db="UniProtKB">
        <authorList>
            <consortium name="EnsemblMetazoa"/>
        </authorList>
    </citation>
    <scope>IDENTIFICATION</scope>
</reference>
<evidence type="ECO:0000259" key="3">
    <source>
        <dbReference type="PROSITE" id="PS51468"/>
    </source>
</evidence>
<name>A0A913XKD6_EXADI</name>
<feature type="region of interest" description="Disordered" evidence="1">
    <location>
        <begin position="647"/>
        <end position="690"/>
    </location>
</feature>
<dbReference type="Proteomes" id="UP000887567">
    <property type="component" value="Unplaced"/>
</dbReference>
<proteinExistence type="predicted"/>
<dbReference type="PROSITE" id="PS50234">
    <property type="entry name" value="VWFA"/>
    <property type="match status" value="1"/>
</dbReference>
<dbReference type="Pfam" id="PF08487">
    <property type="entry name" value="VIT"/>
    <property type="match status" value="1"/>
</dbReference>
<dbReference type="PANTHER" id="PTHR45737:SF6">
    <property type="entry name" value="VON WILLEBRAND FACTOR A DOMAIN-CONTAINING PROTEIN 5A"/>
    <property type="match status" value="1"/>
</dbReference>
<dbReference type="AlphaFoldDB" id="A0A913XKD6"/>
<evidence type="ECO:0008006" key="6">
    <source>
        <dbReference type="Google" id="ProtNLM"/>
    </source>
</evidence>
<keyword evidence="5" id="KW-1185">Reference proteome</keyword>
<dbReference type="InterPro" id="IPR002035">
    <property type="entry name" value="VWF_A"/>
</dbReference>